<dbReference type="OrthoDB" id="9803065at2"/>
<reference evidence="8 9" key="1">
    <citation type="submission" date="2013-08" db="EMBL/GenBank/DDBJ databases">
        <authorList>
            <person name="Huang J."/>
            <person name="Wang G."/>
        </authorList>
    </citation>
    <scope>NUCLEOTIDE SEQUENCE [LARGE SCALE GENOMIC DNA]</scope>
    <source>
        <strain evidence="8 9">JSM 076056</strain>
    </source>
</reference>
<dbReference type="InterPro" id="IPR051790">
    <property type="entry name" value="Cytochrome_c-biogenesis_DsbD"/>
</dbReference>
<feature type="transmembrane region" description="Helical" evidence="6">
    <location>
        <begin position="54"/>
        <end position="74"/>
    </location>
</feature>
<organism evidence="8 9">
    <name type="scientific">Pontibacillus halophilus JSM 076056 = DSM 19796</name>
    <dbReference type="NCBI Taxonomy" id="1385510"/>
    <lineage>
        <taxon>Bacteria</taxon>
        <taxon>Bacillati</taxon>
        <taxon>Bacillota</taxon>
        <taxon>Bacilli</taxon>
        <taxon>Bacillales</taxon>
        <taxon>Bacillaceae</taxon>
        <taxon>Pontibacillus</taxon>
    </lineage>
</organism>
<dbReference type="EMBL" id="AVPE01000003">
    <property type="protein sequence ID" value="KGX93075.1"/>
    <property type="molecule type" value="Genomic_DNA"/>
</dbReference>
<comment type="similarity">
    <text evidence="2">Belongs to the DsbD family.</text>
</comment>
<evidence type="ECO:0000256" key="3">
    <source>
        <dbReference type="ARBA" id="ARBA00022692"/>
    </source>
</evidence>
<keyword evidence="4 6" id="KW-1133">Transmembrane helix</keyword>
<evidence type="ECO:0000256" key="2">
    <source>
        <dbReference type="ARBA" id="ARBA00006143"/>
    </source>
</evidence>
<gene>
    <name evidence="8" type="ORF">N781_11685</name>
</gene>
<keyword evidence="3 6" id="KW-0812">Transmembrane</keyword>
<feature type="transmembrane region" description="Helical" evidence="6">
    <location>
        <begin position="94"/>
        <end position="113"/>
    </location>
</feature>
<evidence type="ECO:0000256" key="1">
    <source>
        <dbReference type="ARBA" id="ARBA00004141"/>
    </source>
</evidence>
<proteinExistence type="inferred from homology"/>
<evidence type="ECO:0000259" key="7">
    <source>
        <dbReference type="Pfam" id="PF02683"/>
    </source>
</evidence>
<comment type="caution">
    <text evidence="8">The sequence shown here is derived from an EMBL/GenBank/DDBJ whole genome shotgun (WGS) entry which is preliminary data.</text>
</comment>
<evidence type="ECO:0000256" key="4">
    <source>
        <dbReference type="ARBA" id="ARBA00022989"/>
    </source>
</evidence>
<dbReference type="GO" id="GO:0016020">
    <property type="term" value="C:membrane"/>
    <property type="evidence" value="ECO:0007669"/>
    <property type="project" value="UniProtKB-SubCell"/>
</dbReference>
<keyword evidence="9" id="KW-1185">Reference proteome</keyword>
<dbReference type="PANTHER" id="PTHR31272">
    <property type="entry name" value="CYTOCHROME C-TYPE BIOGENESIS PROTEIN HI_1454-RELATED"/>
    <property type="match status" value="1"/>
</dbReference>
<feature type="transmembrane region" description="Helical" evidence="6">
    <location>
        <begin position="206"/>
        <end position="228"/>
    </location>
</feature>
<dbReference type="Pfam" id="PF02683">
    <property type="entry name" value="DsbD_TM"/>
    <property type="match status" value="1"/>
</dbReference>
<sequence length="236" mass="26578">MGVEVNVLLAFGAGFLSFISPCVLPLYPAFLSYITGMSVQELRDDNGMVNRRSLLHTAFFLLGFSAIFFMMGYYTTNFLGEFLFRNQDLIRQLGAILIIFFGFVIIGIFNFKFLMRDRKITFKNRPSGYGGSFLIGMAFSMGWTPCTGPILAAVWAMAATDPNSAFGLLLAYCLGFSIPFFILSFFIGKMGWIKRHSQQMVRGGGYVMVAMGFFLFFDWMTVLTSYLAEWTGFQGF</sequence>
<dbReference type="InterPro" id="IPR003834">
    <property type="entry name" value="Cyt_c_assmbl_TM_dom"/>
</dbReference>
<feature type="transmembrane region" description="Helical" evidence="6">
    <location>
        <begin position="164"/>
        <end position="186"/>
    </location>
</feature>
<dbReference type="STRING" id="1385510.GCA_000425205_01431"/>
<dbReference type="PANTHER" id="PTHR31272:SF4">
    <property type="entry name" value="CYTOCHROME C-TYPE BIOGENESIS PROTEIN HI_1454-RELATED"/>
    <property type="match status" value="1"/>
</dbReference>
<evidence type="ECO:0000256" key="5">
    <source>
        <dbReference type="ARBA" id="ARBA00023136"/>
    </source>
</evidence>
<evidence type="ECO:0000313" key="8">
    <source>
        <dbReference type="EMBL" id="KGX93075.1"/>
    </source>
</evidence>
<feature type="transmembrane region" description="Helical" evidence="6">
    <location>
        <begin position="133"/>
        <end position="158"/>
    </location>
</feature>
<keyword evidence="5 6" id="KW-0472">Membrane</keyword>
<protein>
    <submittedName>
        <fullName evidence="8">Cytochrome C biogenesis protein</fullName>
    </submittedName>
</protein>
<feature type="transmembrane region" description="Helical" evidence="6">
    <location>
        <begin position="6"/>
        <end position="33"/>
    </location>
</feature>
<feature type="domain" description="Cytochrome C biogenesis protein transmembrane" evidence="7">
    <location>
        <begin position="6"/>
        <end position="190"/>
    </location>
</feature>
<name>A0A0A5GPK0_9BACI</name>
<dbReference type="GO" id="GO:0017004">
    <property type="term" value="P:cytochrome complex assembly"/>
    <property type="evidence" value="ECO:0007669"/>
    <property type="project" value="InterPro"/>
</dbReference>
<evidence type="ECO:0000313" key="9">
    <source>
        <dbReference type="Proteomes" id="UP000030528"/>
    </source>
</evidence>
<evidence type="ECO:0000256" key="6">
    <source>
        <dbReference type="SAM" id="Phobius"/>
    </source>
</evidence>
<comment type="subcellular location">
    <subcellularLocation>
        <location evidence="1">Membrane</location>
        <topology evidence="1">Multi-pass membrane protein</topology>
    </subcellularLocation>
</comment>
<dbReference type="RefSeq" id="WP_026799875.1">
    <property type="nucleotide sequence ID" value="NZ_AULI01000005.1"/>
</dbReference>
<dbReference type="AlphaFoldDB" id="A0A0A5GPK0"/>
<dbReference type="eggNOG" id="COG0785">
    <property type="taxonomic scope" value="Bacteria"/>
</dbReference>
<dbReference type="Proteomes" id="UP000030528">
    <property type="component" value="Unassembled WGS sequence"/>
</dbReference>
<accession>A0A0A5GPK0</accession>